<sequence>MACFCTCCKIGKFDLNINFYLRRGQ</sequence>
<protein>
    <submittedName>
        <fullName evidence="1">Uncharacterized protein</fullName>
    </submittedName>
</protein>
<name>A0A0E9VTJ9_ANGAN</name>
<organism evidence="1">
    <name type="scientific">Anguilla anguilla</name>
    <name type="common">European freshwater eel</name>
    <name type="synonym">Muraena anguilla</name>
    <dbReference type="NCBI Taxonomy" id="7936"/>
    <lineage>
        <taxon>Eukaryota</taxon>
        <taxon>Metazoa</taxon>
        <taxon>Chordata</taxon>
        <taxon>Craniata</taxon>
        <taxon>Vertebrata</taxon>
        <taxon>Euteleostomi</taxon>
        <taxon>Actinopterygii</taxon>
        <taxon>Neopterygii</taxon>
        <taxon>Teleostei</taxon>
        <taxon>Anguilliformes</taxon>
        <taxon>Anguillidae</taxon>
        <taxon>Anguilla</taxon>
    </lineage>
</organism>
<reference evidence="1" key="1">
    <citation type="submission" date="2014-11" db="EMBL/GenBank/DDBJ databases">
        <authorList>
            <person name="Amaro Gonzalez C."/>
        </authorList>
    </citation>
    <scope>NUCLEOTIDE SEQUENCE</scope>
</reference>
<proteinExistence type="predicted"/>
<dbReference type="AlphaFoldDB" id="A0A0E9VTJ9"/>
<dbReference type="EMBL" id="GBXM01027123">
    <property type="protein sequence ID" value="JAH81454.1"/>
    <property type="molecule type" value="Transcribed_RNA"/>
</dbReference>
<accession>A0A0E9VTJ9</accession>
<reference evidence="1" key="2">
    <citation type="journal article" date="2015" name="Fish Shellfish Immunol.">
        <title>Early steps in the European eel (Anguilla anguilla)-Vibrio vulnificus interaction in the gills: Role of the RtxA13 toxin.</title>
        <authorList>
            <person name="Callol A."/>
            <person name="Pajuelo D."/>
            <person name="Ebbesson L."/>
            <person name="Teles M."/>
            <person name="MacKenzie S."/>
            <person name="Amaro C."/>
        </authorList>
    </citation>
    <scope>NUCLEOTIDE SEQUENCE</scope>
</reference>
<evidence type="ECO:0000313" key="1">
    <source>
        <dbReference type="EMBL" id="JAH81454.1"/>
    </source>
</evidence>